<name>A0ABN7YGU5_9BURK</name>
<accession>A0ABN7YGU5</accession>
<feature type="region of interest" description="Disordered" evidence="1">
    <location>
        <begin position="27"/>
        <end position="96"/>
    </location>
</feature>
<dbReference type="EMBL" id="CAJZAF010000011">
    <property type="protein sequence ID" value="CAG9172625.1"/>
    <property type="molecule type" value="Genomic_DNA"/>
</dbReference>
<evidence type="ECO:0000256" key="1">
    <source>
        <dbReference type="SAM" id="MobiDB-lite"/>
    </source>
</evidence>
<reference evidence="3 4" key="1">
    <citation type="submission" date="2021-08" db="EMBL/GenBank/DDBJ databases">
        <authorList>
            <person name="Peeters C."/>
        </authorList>
    </citation>
    <scope>NUCLEOTIDE SEQUENCE [LARGE SCALE GENOMIC DNA]</scope>
    <source>
        <strain evidence="3 4">LMG 23994</strain>
    </source>
</reference>
<dbReference type="Proteomes" id="UP000701702">
    <property type="component" value="Unassembled WGS sequence"/>
</dbReference>
<comment type="caution">
    <text evidence="3">The sequence shown here is derived from an EMBL/GenBank/DDBJ whole genome shotgun (WGS) entry which is preliminary data.</text>
</comment>
<proteinExistence type="predicted"/>
<feature type="chain" id="PRO_5046176711" description="Lipoprotein" evidence="2">
    <location>
        <begin position="25"/>
        <end position="96"/>
    </location>
</feature>
<feature type="compositionally biased region" description="Polar residues" evidence="1">
    <location>
        <begin position="38"/>
        <end position="48"/>
    </location>
</feature>
<evidence type="ECO:0000313" key="4">
    <source>
        <dbReference type="Proteomes" id="UP000701702"/>
    </source>
</evidence>
<evidence type="ECO:0008006" key="5">
    <source>
        <dbReference type="Google" id="ProtNLM"/>
    </source>
</evidence>
<keyword evidence="4" id="KW-1185">Reference proteome</keyword>
<evidence type="ECO:0000313" key="3">
    <source>
        <dbReference type="EMBL" id="CAG9172625.1"/>
    </source>
</evidence>
<keyword evidence="2" id="KW-0732">Signal</keyword>
<protein>
    <recommendedName>
        <fullName evidence="5">Lipoprotein</fullName>
    </recommendedName>
</protein>
<feature type="signal peptide" evidence="2">
    <location>
        <begin position="1"/>
        <end position="24"/>
    </location>
</feature>
<sequence length="96" mass="10371">MATVMKKALWNIALVAWMTVQYHACLGQPDKSKPRPPSSEQPRATQASAPADDFGKRKGKPPEAQHEENRASGLTGGGTTAPQIEGGKRYLSPEQK</sequence>
<evidence type="ECO:0000256" key="2">
    <source>
        <dbReference type="SAM" id="SignalP"/>
    </source>
</evidence>
<feature type="compositionally biased region" description="Basic and acidic residues" evidence="1">
    <location>
        <begin position="53"/>
        <end position="70"/>
    </location>
</feature>
<organism evidence="3 4">
    <name type="scientific">Cupriavidus pinatubonensis</name>
    <dbReference type="NCBI Taxonomy" id="248026"/>
    <lineage>
        <taxon>Bacteria</taxon>
        <taxon>Pseudomonadati</taxon>
        <taxon>Pseudomonadota</taxon>
        <taxon>Betaproteobacteria</taxon>
        <taxon>Burkholderiales</taxon>
        <taxon>Burkholderiaceae</taxon>
        <taxon>Cupriavidus</taxon>
    </lineage>
</organism>
<gene>
    <name evidence="3" type="ORF">LMG23994_02452</name>
</gene>